<gene>
    <name evidence="1" type="ORF">COCVIDRAFT_106646</name>
</gene>
<accession>W7EEE8</accession>
<dbReference type="GeneID" id="26249088"/>
<dbReference type="AlphaFoldDB" id="W7EEE8"/>
<protein>
    <submittedName>
        <fullName evidence="1">Uncharacterized protein</fullName>
    </submittedName>
</protein>
<dbReference type="RefSeq" id="XP_014553819.1">
    <property type="nucleotide sequence ID" value="XM_014698333.1"/>
</dbReference>
<dbReference type="HOGENOM" id="CLU_3086897_0_0_1"/>
<sequence length="52" mass="5706">MVEGGRTALELGFKWLAPSVCLSVASTTPVFTVEIDMHTPTPSWTATRLSRR</sequence>
<reference evidence="1 2" key="1">
    <citation type="journal article" date="2013" name="PLoS Genet.">
        <title>Comparative genome structure, secondary metabolite, and effector coding capacity across Cochliobolus pathogens.</title>
        <authorList>
            <person name="Condon B.J."/>
            <person name="Leng Y."/>
            <person name="Wu D."/>
            <person name="Bushley K.E."/>
            <person name="Ohm R.A."/>
            <person name="Otillar R."/>
            <person name="Martin J."/>
            <person name="Schackwitz W."/>
            <person name="Grimwood J."/>
            <person name="MohdZainudin N."/>
            <person name="Xue C."/>
            <person name="Wang R."/>
            <person name="Manning V.A."/>
            <person name="Dhillon B."/>
            <person name="Tu Z.J."/>
            <person name="Steffenson B.J."/>
            <person name="Salamov A."/>
            <person name="Sun H."/>
            <person name="Lowry S."/>
            <person name="LaButti K."/>
            <person name="Han J."/>
            <person name="Copeland A."/>
            <person name="Lindquist E."/>
            <person name="Barry K."/>
            <person name="Schmutz J."/>
            <person name="Baker S.E."/>
            <person name="Ciuffetti L.M."/>
            <person name="Grigoriev I.V."/>
            <person name="Zhong S."/>
            <person name="Turgeon B.G."/>
        </authorList>
    </citation>
    <scope>NUCLEOTIDE SEQUENCE [LARGE SCALE GENOMIC DNA]</scope>
    <source>
        <strain evidence="1 2">FI3</strain>
    </source>
</reference>
<keyword evidence="2" id="KW-1185">Reference proteome</keyword>
<organism evidence="1 2">
    <name type="scientific">Bipolaris victoriae (strain FI3)</name>
    <name type="common">Victoria blight of oats agent</name>
    <name type="synonym">Cochliobolus victoriae</name>
    <dbReference type="NCBI Taxonomy" id="930091"/>
    <lineage>
        <taxon>Eukaryota</taxon>
        <taxon>Fungi</taxon>
        <taxon>Dikarya</taxon>
        <taxon>Ascomycota</taxon>
        <taxon>Pezizomycotina</taxon>
        <taxon>Dothideomycetes</taxon>
        <taxon>Pleosporomycetidae</taxon>
        <taxon>Pleosporales</taxon>
        <taxon>Pleosporineae</taxon>
        <taxon>Pleosporaceae</taxon>
        <taxon>Bipolaris</taxon>
    </lineage>
</organism>
<evidence type="ECO:0000313" key="1">
    <source>
        <dbReference type="EMBL" id="EUN24245.1"/>
    </source>
</evidence>
<dbReference type="EMBL" id="KI968771">
    <property type="protein sequence ID" value="EUN24245.1"/>
    <property type="molecule type" value="Genomic_DNA"/>
</dbReference>
<dbReference type="Proteomes" id="UP000054337">
    <property type="component" value="Unassembled WGS sequence"/>
</dbReference>
<name>W7EEE8_BIPV3</name>
<proteinExistence type="predicted"/>
<evidence type="ECO:0000313" key="2">
    <source>
        <dbReference type="Proteomes" id="UP000054337"/>
    </source>
</evidence>